<reference evidence="1 2" key="1">
    <citation type="submission" date="2021-03" db="EMBL/GenBank/DDBJ databases">
        <title>Genomic Encyclopedia of Type Strains, Phase IV (KMG-IV): sequencing the most valuable type-strain genomes for metagenomic binning, comparative biology and taxonomic classification.</title>
        <authorList>
            <person name="Goeker M."/>
        </authorList>
    </citation>
    <scope>NUCLEOTIDE SEQUENCE [LARGE SCALE GENOMIC DNA]</scope>
    <source>
        <strain evidence="1 2">DSM 101953</strain>
    </source>
</reference>
<accession>A0ABS4NV53</accession>
<dbReference type="Proteomes" id="UP000773462">
    <property type="component" value="Unassembled WGS sequence"/>
</dbReference>
<keyword evidence="2" id="KW-1185">Reference proteome</keyword>
<proteinExistence type="predicted"/>
<protein>
    <submittedName>
        <fullName evidence="1">Uncharacterized protein</fullName>
    </submittedName>
</protein>
<dbReference type="EMBL" id="JAGGLV010000014">
    <property type="protein sequence ID" value="MBP2113947.1"/>
    <property type="molecule type" value="Genomic_DNA"/>
</dbReference>
<comment type="caution">
    <text evidence="1">The sequence shown here is derived from an EMBL/GenBank/DDBJ whole genome shotgun (WGS) entry which is preliminary data.</text>
</comment>
<name>A0ABS4NV53_9BACL</name>
<organism evidence="1 2">
    <name type="scientific">Paenibacillus silagei</name>
    <dbReference type="NCBI Taxonomy" id="1670801"/>
    <lineage>
        <taxon>Bacteria</taxon>
        <taxon>Bacillati</taxon>
        <taxon>Bacillota</taxon>
        <taxon>Bacilli</taxon>
        <taxon>Bacillales</taxon>
        <taxon>Paenibacillaceae</taxon>
        <taxon>Paenibacillus</taxon>
    </lineage>
</organism>
<dbReference type="RefSeq" id="WP_209876221.1">
    <property type="nucleotide sequence ID" value="NZ_JAGGLV010000014.1"/>
</dbReference>
<evidence type="ECO:0000313" key="2">
    <source>
        <dbReference type="Proteomes" id="UP000773462"/>
    </source>
</evidence>
<sequence>MFLYHYYDAAVGPFVSISDLPGDQARAVLETIKQTKPKAQSAQRHDKYVEYRRNCESIIRAEFIRKGGVVQRSSPHYMVVEHSPWLSTWFENGASLKIPIEEFDVNTISFTYGDSMPTFSPLINDGKEYRHTLYTYPEIVSIIDKYGLPQNWNNDGKYGPERYVEAHVWSDGAVGRYLSERSLFNPP</sequence>
<evidence type="ECO:0000313" key="1">
    <source>
        <dbReference type="EMBL" id="MBP2113947.1"/>
    </source>
</evidence>
<gene>
    <name evidence="1" type="ORF">J2Z70_004108</name>
</gene>